<protein>
    <recommendedName>
        <fullName evidence="3">DUF892 family protein</fullName>
    </recommendedName>
</protein>
<proteinExistence type="predicted"/>
<comment type="caution">
    <text evidence="1">The sequence shown here is derived from an EMBL/GenBank/DDBJ whole genome shotgun (WGS) entry which is preliminary data.</text>
</comment>
<sequence length="160" mass="18152">MKIGLVLEQLHRDENDLAQQLLKISERHRVDHEIFHLGRDLAAWSQQHVREIAAIASRYGQDLDPRPREDNTLLEKLREKGSDLLGRDADAGLLLLRDLREVYIKACGVSADWELVAQAAQGIKHTDLLDVAQHCHAQNLRQMKWANGKLKESATQILVG</sequence>
<evidence type="ECO:0008006" key="3">
    <source>
        <dbReference type="Google" id="ProtNLM"/>
    </source>
</evidence>
<evidence type="ECO:0000313" key="1">
    <source>
        <dbReference type="EMBL" id="KSU69630.1"/>
    </source>
</evidence>
<organism evidence="1 2">
    <name type="scientific">Pseudarthrobacter enclensis</name>
    <dbReference type="NCBI Taxonomy" id="993070"/>
    <lineage>
        <taxon>Bacteria</taxon>
        <taxon>Bacillati</taxon>
        <taxon>Actinomycetota</taxon>
        <taxon>Actinomycetes</taxon>
        <taxon>Micrococcales</taxon>
        <taxon>Micrococcaceae</taxon>
        <taxon>Pseudarthrobacter</taxon>
    </lineage>
</organism>
<accession>A0A0V8I4C9</accession>
<dbReference type="OrthoDB" id="669978at2"/>
<dbReference type="RefSeq" id="WP_058269661.1">
    <property type="nucleotide sequence ID" value="NZ_FMAZ01000011.1"/>
</dbReference>
<gene>
    <name evidence="1" type="ORF">AS031_18625</name>
</gene>
<keyword evidence="2" id="KW-1185">Reference proteome</keyword>
<dbReference type="EMBL" id="LNQM01000012">
    <property type="protein sequence ID" value="KSU69630.1"/>
    <property type="molecule type" value="Genomic_DNA"/>
</dbReference>
<dbReference type="STRING" id="993070.AS031_18625"/>
<name>A0A0V8I4C9_9MICC</name>
<evidence type="ECO:0000313" key="2">
    <source>
        <dbReference type="Proteomes" id="UP000053199"/>
    </source>
</evidence>
<dbReference type="Proteomes" id="UP000053199">
    <property type="component" value="Unassembled WGS sequence"/>
</dbReference>
<dbReference type="AlphaFoldDB" id="A0A0V8I4C9"/>
<reference evidence="1 2" key="1">
    <citation type="journal article" date="2014" name="Arch. Microbiol.">
        <title>Arthrobacter enclensis sp. nov., isolated from sediment sample.</title>
        <authorList>
            <person name="Dastager S.G."/>
            <person name="Liu Q."/>
            <person name="Tang S.K."/>
            <person name="Krishnamurthi S."/>
            <person name="Lee J.C."/>
            <person name="Li W.J."/>
        </authorList>
    </citation>
    <scope>NUCLEOTIDE SEQUENCE [LARGE SCALE GENOMIC DNA]</scope>
    <source>
        <strain evidence="1 2">NIO-1008</strain>
    </source>
</reference>